<name>A0A922I802_DERFA</name>
<dbReference type="EMBL" id="ASGP02000002">
    <property type="protein sequence ID" value="KAH9521699.1"/>
    <property type="molecule type" value="Genomic_DNA"/>
</dbReference>
<evidence type="ECO:0000313" key="1">
    <source>
        <dbReference type="EMBL" id="KAH9521699.1"/>
    </source>
</evidence>
<dbReference type="AlphaFoldDB" id="A0A922I802"/>
<comment type="caution">
    <text evidence="1">The sequence shown here is derived from an EMBL/GenBank/DDBJ whole genome shotgun (WGS) entry which is preliminary data.</text>
</comment>
<protein>
    <submittedName>
        <fullName evidence="1">Uncharacterized protein</fullName>
    </submittedName>
</protein>
<reference evidence="1" key="2">
    <citation type="journal article" date="2022" name="Res Sq">
        <title>Comparative Genomics Reveals Insights into the Divergent Evolution of Astigmatic Mites and Household Pest Adaptations.</title>
        <authorList>
            <person name="Xiong Q."/>
            <person name="Wan A.T.-Y."/>
            <person name="Liu X.-Y."/>
            <person name="Fung C.S.-H."/>
            <person name="Xiao X."/>
            <person name="Malainual N."/>
            <person name="Hou J."/>
            <person name="Wang L."/>
            <person name="Wang M."/>
            <person name="Yang K."/>
            <person name="Cui Y."/>
            <person name="Leung E."/>
            <person name="Nong W."/>
            <person name="Shin S.-K."/>
            <person name="Au S."/>
            <person name="Jeong K.Y."/>
            <person name="Chew F.T."/>
            <person name="Hui J."/>
            <person name="Leung T.F."/>
            <person name="Tungtrongchitr A."/>
            <person name="Zhong N."/>
            <person name="Liu Z."/>
            <person name="Tsui S."/>
        </authorList>
    </citation>
    <scope>NUCLEOTIDE SEQUENCE</scope>
    <source>
        <strain evidence="1">Derf</strain>
        <tissue evidence="1">Whole organism</tissue>
    </source>
</reference>
<gene>
    <name evidence="1" type="ORF">DERF_005332</name>
</gene>
<dbReference type="Proteomes" id="UP000790347">
    <property type="component" value="Unassembled WGS sequence"/>
</dbReference>
<accession>A0A922I802</accession>
<evidence type="ECO:0000313" key="2">
    <source>
        <dbReference type="Proteomes" id="UP000790347"/>
    </source>
</evidence>
<proteinExistence type="predicted"/>
<keyword evidence="2" id="KW-1185">Reference proteome</keyword>
<organism evidence="1 2">
    <name type="scientific">Dermatophagoides farinae</name>
    <name type="common">American house dust mite</name>
    <dbReference type="NCBI Taxonomy" id="6954"/>
    <lineage>
        <taxon>Eukaryota</taxon>
        <taxon>Metazoa</taxon>
        <taxon>Ecdysozoa</taxon>
        <taxon>Arthropoda</taxon>
        <taxon>Chelicerata</taxon>
        <taxon>Arachnida</taxon>
        <taxon>Acari</taxon>
        <taxon>Acariformes</taxon>
        <taxon>Sarcoptiformes</taxon>
        <taxon>Astigmata</taxon>
        <taxon>Psoroptidia</taxon>
        <taxon>Analgoidea</taxon>
        <taxon>Pyroglyphidae</taxon>
        <taxon>Dermatophagoidinae</taxon>
        <taxon>Dermatophagoides</taxon>
    </lineage>
</organism>
<reference evidence="1" key="1">
    <citation type="submission" date="2013-05" db="EMBL/GenBank/DDBJ databases">
        <authorList>
            <person name="Yim A.K.Y."/>
            <person name="Chan T.F."/>
            <person name="Ji K.M."/>
            <person name="Liu X.Y."/>
            <person name="Zhou J.W."/>
            <person name="Li R.Q."/>
            <person name="Yang K.Y."/>
            <person name="Li J."/>
            <person name="Li M."/>
            <person name="Law P.T.W."/>
            <person name="Wu Y.L."/>
            <person name="Cai Z.L."/>
            <person name="Qin H."/>
            <person name="Bao Y."/>
            <person name="Leung R.K.K."/>
            <person name="Ng P.K.S."/>
            <person name="Zou J."/>
            <person name="Zhong X.J."/>
            <person name="Ran P.X."/>
            <person name="Zhong N.S."/>
            <person name="Liu Z.G."/>
            <person name="Tsui S.K.W."/>
        </authorList>
    </citation>
    <scope>NUCLEOTIDE SEQUENCE</scope>
    <source>
        <strain evidence="1">Derf</strain>
        <tissue evidence="1">Whole organism</tissue>
    </source>
</reference>
<sequence>MDNTQNKTNKKEIGKQNSNDNELVGNYIYLFIYFSLASSSSPSCDHITSSSKDATMHFFFWPPSLPQFMPTILYSLHRFRYVFRSDSKIGLNNVTVNV</sequence>